<proteinExistence type="predicted"/>
<reference evidence="2 4" key="1">
    <citation type="journal article" date="2011" name="J. Bacteriol.">
        <title>Draft genome sequence of the thermoalkaliphilic Caldalkalibacillus thermarum strain TA2.A1.</title>
        <authorList>
            <person name="Kalamorz F."/>
            <person name="Keis S."/>
            <person name="McMillan D.G."/>
            <person name="Olsson K."/>
            <person name="Stanton J.A."/>
            <person name="Stockwell P."/>
            <person name="Black M.A."/>
            <person name="Klingeman D.M."/>
            <person name="Land M.L."/>
            <person name="Han C.S."/>
            <person name="Martin S.L."/>
            <person name="Becher S.A."/>
            <person name="Peddie C.J."/>
            <person name="Morgan H.W."/>
            <person name="Matthies D."/>
            <person name="Preiss L."/>
            <person name="Meier T."/>
            <person name="Brown S.D."/>
            <person name="Cook G.M."/>
        </authorList>
    </citation>
    <scope>NUCLEOTIDE SEQUENCE [LARGE SCALE GENOMIC DNA]</scope>
    <source>
        <strain evidence="2 4">TA2.A1</strain>
    </source>
</reference>
<keyword evidence="1" id="KW-0812">Transmembrane</keyword>
<evidence type="ECO:0000313" key="4">
    <source>
        <dbReference type="Proteomes" id="UP000010716"/>
    </source>
</evidence>
<organism evidence="2 4">
    <name type="scientific">Caldalkalibacillus thermarum (strain TA2.A1)</name>
    <dbReference type="NCBI Taxonomy" id="986075"/>
    <lineage>
        <taxon>Bacteria</taxon>
        <taxon>Bacillati</taxon>
        <taxon>Bacillota</taxon>
        <taxon>Bacilli</taxon>
        <taxon>Bacillales</taxon>
        <taxon>Bacillaceae</taxon>
        <taxon>Caldalkalibacillus</taxon>
    </lineage>
</organism>
<name>F5L3I0_CALTT</name>
<evidence type="ECO:0000256" key="1">
    <source>
        <dbReference type="SAM" id="Phobius"/>
    </source>
</evidence>
<dbReference type="Proteomes" id="UP000010716">
    <property type="component" value="Unassembled WGS sequence"/>
</dbReference>
<dbReference type="EMBL" id="CP082237">
    <property type="protein sequence ID" value="QZT35385.1"/>
    <property type="molecule type" value="Genomic_DNA"/>
</dbReference>
<dbReference type="Proteomes" id="UP000825179">
    <property type="component" value="Chromosome"/>
</dbReference>
<dbReference type="AlphaFoldDB" id="F5L3I0"/>
<feature type="transmembrane region" description="Helical" evidence="1">
    <location>
        <begin position="43"/>
        <end position="64"/>
    </location>
</feature>
<dbReference type="RefSeq" id="WP_007502489.1">
    <property type="nucleotide sequence ID" value="NZ_AFCE01000045.1"/>
</dbReference>
<reference evidence="3" key="3">
    <citation type="submission" date="2021-08" db="EMBL/GenBank/DDBJ databases">
        <authorList>
            <person name="de Jong S."/>
            <person name="van den Broek M."/>
            <person name="Merkel A."/>
            <person name="de la Torre Cortes P."/>
            <person name="Kalamorz F."/>
            <person name="Cook G."/>
            <person name="van Loosdrecht M."/>
            <person name="McMillan D."/>
        </authorList>
    </citation>
    <scope>NUCLEOTIDE SEQUENCE</scope>
    <source>
        <strain evidence="3">TA2.A1</strain>
    </source>
</reference>
<evidence type="ECO:0000313" key="2">
    <source>
        <dbReference type="EMBL" id="EGL84110.1"/>
    </source>
</evidence>
<keyword evidence="5" id="KW-1185">Reference proteome</keyword>
<dbReference type="EMBL" id="AFCE01000045">
    <property type="protein sequence ID" value="EGL84110.1"/>
    <property type="molecule type" value="Genomic_DNA"/>
</dbReference>
<protein>
    <submittedName>
        <fullName evidence="3">DUF2627 domain-containing protein</fullName>
    </submittedName>
</protein>
<reference evidence="3 5" key="2">
    <citation type="journal article" date="2020" name="Extremophiles">
        <title>Genomic analysis of Caldalkalibacillus thermarum TA2.A1 reveals aerobic alkaliphilic metabolism and evolutionary hallmarks linking alkaliphilic bacteria and plant life.</title>
        <authorList>
            <person name="de Jong S.I."/>
            <person name="van den Broek M.A."/>
            <person name="Merkel A.Y."/>
            <person name="de la Torre Cortes P."/>
            <person name="Kalamorz F."/>
            <person name="Cook G.M."/>
            <person name="van Loosdrecht M.C.M."/>
            <person name="McMillan D.G.G."/>
        </authorList>
    </citation>
    <scope>NUCLEOTIDE SEQUENCE [LARGE SCALE GENOMIC DNA]</scope>
    <source>
        <strain evidence="3 5">TA2.A1</strain>
    </source>
</reference>
<evidence type="ECO:0000313" key="5">
    <source>
        <dbReference type="Proteomes" id="UP000825179"/>
    </source>
</evidence>
<dbReference type="KEGG" id="cthu:HUR95_09705"/>
<gene>
    <name evidence="2" type="ORF">CathTA2_0341</name>
    <name evidence="3" type="ORF">HUR95_09705</name>
</gene>
<sequence length="81" mass="9547">MTIQRFISVLILVIPGALGVYGWTLMREAFFTNFTPEGFQWDMFLLGFFLFVVGVGFVGGFIFYRDKKRRYGRRFKDDLDD</sequence>
<dbReference type="OrthoDB" id="2989757at2"/>
<accession>F5L3I0</accession>
<dbReference type="InterPro" id="IPR020138">
    <property type="entry name" value="Uncharacterised_YqzF"/>
</dbReference>
<dbReference type="Pfam" id="PF11118">
    <property type="entry name" value="DUF2627"/>
    <property type="match status" value="1"/>
</dbReference>
<evidence type="ECO:0000313" key="3">
    <source>
        <dbReference type="EMBL" id="QZT35385.1"/>
    </source>
</evidence>
<keyword evidence="1" id="KW-0472">Membrane</keyword>
<keyword evidence="1" id="KW-1133">Transmembrane helix</keyword>